<gene>
    <name evidence="1" type="ORF">HELGO_WM12716</name>
</gene>
<dbReference type="AlphaFoldDB" id="A0A6S6SB28"/>
<protein>
    <submittedName>
        <fullName evidence="1">Uncharacterized protein</fullName>
    </submittedName>
</protein>
<evidence type="ECO:0000313" key="1">
    <source>
        <dbReference type="EMBL" id="CAA6804945.1"/>
    </source>
</evidence>
<organism evidence="1">
    <name type="scientific">uncultured Aureispira sp</name>
    <dbReference type="NCBI Taxonomy" id="1331704"/>
    <lineage>
        <taxon>Bacteria</taxon>
        <taxon>Pseudomonadati</taxon>
        <taxon>Bacteroidota</taxon>
        <taxon>Saprospiria</taxon>
        <taxon>Saprospirales</taxon>
        <taxon>Saprospiraceae</taxon>
        <taxon>Aureispira</taxon>
        <taxon>environmental samples</taxon>
    </lineage>
</organism>
<accession>A0A6S6SB28</accession>
<dbReference type="EMBL" id="CACVAQ010000102">
    <property type="protein sequence ID" value="CAA6804945.1"/>
    <property type="molecule type" value="Genomic_DNA"/>
</dbReference>
<proteinExistence type="predicted"/>
<reference evidence="1" key="1">
    <citation type="submission" date="2020-01" db="EMBL/GenBank/DDBJ databases">
        <authorList>
            <person name="Meier V. D."/>
            <person name="Meier V D."/>
        </authorList>
    </citation>
    <scope>NUCLEOTIDE SEQUENCE</scope>
    <source>
        <strain evidence="1">HLG_WM_MAG_10</strain>
    </source>
</reference>
<name>A0A6S6SB28_9BACT</name>
<sequence>MEKKKVAFFLIKALSNVDKGIFVKKIKCGKTTKSAERHEKLFAYLEGLNSIDEISSTRLVKMLKLSSSKKLTPLYSELISNIKQHLIYSELFKDELAQELLLQKALCDREEVEYIKILHEEVRFKISQNTEKPLPPEAYQQYAQFYRNLYSHPHTNTSKESASIYLSFSETNLDTSYWISKLRLLIEKASRGIALADERFLLNELKELPDLTQYSHNNDNHILSIYARVYKFALAPFQKEELEQVLAIINSHSSILPKEDKERIFTFLMGIVDYYYRGNQNTNLSIYETYKVYKMGFTNLWLVQDDGLIYFEDFINMLFLAFYNQDSDLLESISSDHYAPYIQKGYDSFILMLSKAYNFFLHGEWEAVLKSFSNQELPTKEHRLHFIIQRNNIEIKALFEAFVHNKVEIREILVYLEKHHRFIQRRTTYSDEQKLRNFNFIKFLRKLYTYLTRRITFNFNKDTARKEITAWISEIEKTGTNTIDQPWLKSIGETLLEELKPSDSHSQQNTF</sequence>